<dbReference type="Ensembl" id="ENSCWAT00000023893.1">
    <property type="protein sequence ID" value="ENSCWAP00000022026.1"/>
    <property type="gene ID" value="ENSCWAG00000016833.1"/>
</dbReference>
<protein>
    <submittedName>
        <fullName evidence="1">Uncharacterized protein</fullName>
    </submittedName>
</protein>
<evidence type="ECO:0000313" key="2">
    <source>
        <dbReference type="Proteomes" id="UP000694540"/>
    </source>
</evidence>
<reference evidence="1" key="2">
    <citation type="submission" date="2025-09" db="UniProtKB">
        <authorList>
            <consortium name="Ensembl"/>
        </authorList>
    </citation>
    <scope>IDENTIFICATION</scope>
</reference>
<evidence type="ECO:0000313" key="1">
    <source>
        <dbReference type="Ensembl" id="ENSCWAP00000022026.1"/>
    </source>
</evidence>
<keyword evidence="2" id="KW-1185">Reference proteome</keyword>
<proteinExistence type="predicted"/>
<sequence>CLHSVMCYMLESLRSRCWPIQFLEIAYFLVHRLPSSCSHSGRGAKSLCGIFFKFTYVIREGSKLMTKGPAS</sequence>
<dbReference type="Proteomes" id="UP000694540">
    <property type="component" value="Unplaced"/>
</dbReference>
<name>A0A8C3WVN8_9CETA</name>
<reference evidence="1" key="1">
    <citation type="submission" date="2025-08" db="UniProtKB">
        <authorList>
            <consortium name="Ensembl"/>
        </authorList>
    </citation>
    <scope>IDENTIFICATION</scope>
</reference>
<accession>A0A8C3WVN8</accession>
<organism evidence="1 2">
    <name type="scientific">Catagonus wagneri</name>
    <name type="common">Chacoan peccary</name>
    <dbReference type="NCBI Taxonomy" id="51154"/>
    <lineage>
        <taxon>Eukaryota</taxon>
        <taxon>Metazoa</taxon>
        <taxon>Chordata</taxon>
        <taxon>Craniata</taxon>
        <taxon>Vertebrata</taxon>
        <taxon>Euteleostomi</taxon>
        <taxon>Mammalia</taxon>
        <taxon>Eutheria</taxon>
        <taxon>Laurasiatheria</taxon>
        <taxon>Artiodactyla</taxon>
        <taxon>Suina</taxon>
        <taxon>Tayassuidae</taxon>
        <taxon>Catagonus</taxon>
    </lineage>
</organism>
<dbReference type="AlphaFoldDB" id="A0A8C3WVN8"/>